<evidence type="ECO:0000256" key="1">
    <source>
        <dbReference type="SAM" id="Phobius"/>
    </source>
</evidence>
<keyword evidence="1" id="KW-0472">Membrane</keyword>
<feature type="transmembrane region" description="Helical" evidence="1">
    <location>
        <begin position="146"/>
        <end position="166"/>
    </location>
</feature>
<protein>
    <recommendedName>
        <fullName evidence="4">Glycosyltransferase 2-like domain-containing protein</fullName>
    </recommendedName>
</protein>
<keyword evidence="1" id="KW-0812">Transmembrane</keyword>
<gene>
    <name evidence="2" type="ORF">IWZ03DRAFT_201968</name>
</gene>
<feature type="transmembrane region" description="Helical" evidence="1">
    <location>
        <begin position="12"/>
        <end position="35"/>
    </location>
</feature>
<name>A0ABR1KI15_9PEZI</name>
<feature type="transmembrane region" description="Helical" evidence="1">
    <location>
        <begin position="284"/>
        <end position="306"/>
    </location>
</feature>
<accession>A0ABR1KI15</accession>
<keyword evidence="1" id="KW-1133">Transmembrane helix</keyword>
<evidence type="ECO:0000313" key="2">
    <source>
        <dbReference type="EMBL" id="KAK7515377.1"/>
    </source>
</evidence>
<evidence type="ECO:0000313" key="3">
    <source>
        <dbReference type="Proteomes" id="UP001363622"/>
    </source>
</evidence>
<evidence type="ECO:0008006" key="4">
    <source>
        <dbReference type="Google" id="ProtNLM"/>
    </source>
</evidence>
<comment type="caution">
    <text evidence="2">The sequence shown here is derived from an EMBL/GenBank/DDBJ whole genome shotgun (WGS) entry which is preliminary data.</text>
</comment>
<proteinExistence type="predicted"/>
<reference evidence="2 3" key="1">
    <citation type="submission" date="2024-04" db="EMBL/GenBank/DDBJ databases">
        <title>Phyllosticta paracitricarpa is synonymous to the EU quarantine fungus P. citricarpa based on phylogenomic analyses.</title>
        <authorList>
            <consortium name="Lawrence Berkeley National Laboratory"/>
            <person name="Van Ingen-Buijs V.A."/>
            <person name="Van Westerhoven A.C."/>
            <person name="Haridas S."/>
            <person name="Skiadas P."/>
            <person name="Martin F."/>
            <person name="Groenewald J.Z."/>
            <person name="Crous P.W."/>
            <person name="Seidl M.F."/>
        </authorList>
    </citation>
    <scope>NUCLEOTIDE SEQUENCE [LARGE SCALE GENOMIC DNA]</scope>
    <source>
        <strain evidence="2 3">CBS 123371</strain>
    </source>
</reference>
<dbReference type="Proteomes" id="UP001363622">
    <property type="component" value="Unassembled WGS sequence"/>
</dbReference>
<dbReference type="PANTHER" id="PTHR37490">
    <property type="entry name" value="EXPRESSED PROTEIN"/>
    <property type="match status" value="1"/>
</dbReference>
<sequence>MAMSLPLSMQALIHWTNLSTLTMMPLFSYLSYEVFSLIFNLPKGLKWTKAIQITGLACSSLLIVFDEYRLTPENILCSFFATFLAGLALGCKRMRPSTLSPSTNPPSVRLEAMFVSIIATAAWCIWKEDPVAAVTNFLNVDPWMFTLNLVSLTVAVLTGGSFIFPLTTDDHSPVESNLATTQVAKISANFGMTTIVGFISTFLPIRSYATVLQLCCYCVAIICLLSTPQVAEGERSTSQSQGFGLESLFKRRSQKPSFAVFDDDEASSEMSLVSEAEPAPTRNLIPSLVSLAAYAVLLVTWIGFLACNFGPLPQSNAHPSVTLLDSSYSATNGFDIVISMYKEPIEAVQAIMSELSEIPLVSGSAPRLHLYTKDETVNVEMLKEATDAYQVTKLPNYGREGETYLQHILREWDSLARHTLFLQADVHNSRDMFDRIQDFYVPETGMLSLGFSGILCETHNCGDRWGWHEEPALLHEWCQKINGGDCDKILLSYKGQFIASAKRIRGISKDVYEGLQLGMTDPESWAHREPYLADRKDSLNAPRLGYTLERMWSVIMQCSTDDIAWKCPSLLSRTRRGGDVGDCQCFDPPDPMMFFNATSTEHIT</sequence>
<keyword evidence="3" id="KW-1185">Reference proteome</keyword>
<organism evidence="2 3">
    <name type="scientific">Phyllosticta citriasiana</name>
    <dbReference type="NCBI Taxonomy" id="595635"/>
    <lineage>
        <taxon>Eukaryota</taxon>
        <taxon>Fungi</taxon>
        <taxon>Dikarya</taxon>
        <taxon>Ascomycota</taxon>
        <taxon>Pezizomycotina</taxon>
        <taxon>Dothideomycetes</taxon>
        <taxon>Dothideomycetes incertae sedis</taxon>
        <taxon>Botryosphaeriales</taxon>
        <taxon>Phyllostictaceae</taxon>
        <taxon>Phyllosticta</taxon>
    </lineage>
</organism>
<dbReference type="PANTHER" id="PTHR37490:SF1">
    <property type="entry name" value="GLYCOSYLTRANSFERASE 2-LIKE DOMAIN-CONTAINING PROTEIN"/>
    <property type="match status" value="1"/>
</dbReference>
<dbReference type="EMBL" id="JBBPHU010000007">
    <property type="protein sequence ID" value="KAK7515377.1"/>
    <property type="molecule type" value="Genomic_DNA"/>
</dbReference>
<feature type="transmembrane region" description="Helical" evidence="1">
    <location>
        <begin position="186"/>
        <end position="205"/>
    </location>
</feature>